<name>A0A8J6NJ80_9BACT</name>
<proteinExistence type="predicted"/>
<sequence>MPAPVYRQRNPQSTPYYQCIEDHFEADGCFHENGMFSVASHIDTNVLEQIFRHMVLKMLLSKGKINRDVITLLDKWRHTGFNVFCGQRILPWQKRSMENLARYIIRASFSQERMTYYRESGQVVYKSKAGKETRLFDALEWLAAMCSHVPGKGEQMVRYYGYYSNVSRGRRKKAQTDDQIPYILEPELSPKELRKNWARLIQKIYEVDPLTCPKCQGSMRVIAFIENEDVIKKILKHLGLWEVKRKPMPRANAPPIDIFPAYEDHPVPSADDYIRDPQYPLDAYF</sequence>
<reference evidence="2 3" key="1">
    <citation type="submission" date="2020-08" db="EMBL/GenBank/DDBJ databases">
        <title>Bridging the membrane lipid divide: bacteria of the FCB group superphylum have the potential to synthesize archaeal ether lipids.</title>
        <authorList>
            <person name="Villanueva L."/>
            <person name="Von Meijenfeldt F.A.B."/>
            <person name="Westbye A.B."/>
            <person name="Yadav S."/>
            <person name="Hopmans E.C."/>
            <person name="Dutilh B.E."/>
            <person name="Sinninghe Damste J.S."/>
        </authorList>
    </citation>
    <scope>NUCLEOTIDE SEQUENCE [LARGE SCALE GENOMIC DNA]</scope>
    <source>
        <strain evidence="2">NIOZ-UU30</strain>
    </source>
</reference>
<dbReference type="Pfam" id="PF04986">
    <property type="entry name" value="Y2_Tnp"/>
    <property type="match status" value="1"/>
</dbReference>
<dbReference type="InterPro" id="IPR007069">
    <property type="entry name" value="Transposase_32"/>
</dbReference>
<evidence type="ECO:0000313" key="2">
    <source>
        <dbReference type="EMBL" id="MBC8360272.1"/>
    </source>
</evidence>
<dbReference type="AlphaFoldDB" id="A0A8J6NJ80"/>
<accession>A0A8J6NJ80</accession>
<gene>
    <name evidence="2" type="ORF">H8E23_02590</name>
</gene>
<dbReference type="GO" id="GO:0003677">
    <property type="term" value="F:DNA binding"/>
    <property type="evidence" value="ECO:0007669"/>
    <property type="project" value="InterPro"/>
</dbReference>
<dbReference type="GO" id="GO:0004803">
    <property type="term" value="F:transposase activity"/>
    <property type="evidence" value="ECO:0007669"/>
    <property type="project" value="InterPro"/>
</dbReference>
<dbReference type="GO" id="GO:0006313">
    <property type="term" value="P:DNA transposition"/>
    <property type="evidence" value="ECO:0007669"/>
    <property type="project" value="InterPro"/>
</dbReference>
<comment type="caution">
    <text evidence="2">The sequence shown here is derived from an EMBL/GenBank/DDBJ whole genome shotgun (WGS) entry which is preliminary data.</text>
</comment>
<evidence type="ECO:0000313" key="3">
    <source>
        <dbReference type="Proteomes" id="UP000603434"/>
    </source>
</evidence>
<organism evidence="2 3">
    <name type="scientific">Candidatus Desulfatibia profunda</name>
    <dbReference type="NCBI Taxonomy" id="2841695"/>
    <lineage>
        <taxon>Bacteria</taxon>
        <taxon>Pseudomonadati</taxon>
        <taxon>Thermodesulfobacteriota</taxon>
        <taxon>Desulfobacteria</taxon>
        <taxon>Desulfobacterales</taxon>
        <taxon>Desulfobacterales incertae sedis</taxon>
        <taxon>Candidatus Desulfatibia</taxon>
    </lineage>
</organism>
<evidence type="ECO:0000259" key="1">
    <source>
        <dbReference type="Pfam" id="PF04986"/>
    </source>
</evidence>
<dbReference type="EMBL" id="JACNJH010000079">
    <property type="protein sequence ID" value="MBC8360272.1"/>
    <property type="molecule type" value="Genomic_DNA"/>
</dbReference>
<dbReference type="Proteomes" id="UP000603434">
    <property type="component" value="Unassembled WGS sequence"/>
</dbReference>
<protein>
    <submittedName>
        <fullName evidence="2">Transposase</fullName>
    </submittedName>
</protein>
<feature type="domain" description="Transposase IS801/IS1294" evidence="1">
    <location>
        <begin position="44"/>
        <end position="167"/>
    </location>
</feature>